<reference evidence="2 3" key="1">
    <citation type="submission" date="2024-06" db="EMBL/GenBank/DDBJ databases">
        <title>The Natural Products Discovery Center: Release of the First 8490 Sequenced Strains for Exploring Actinobacteria Biosynthetic Diversity.</title>
        <authorList>
            <person name="Kalkreuter E."/>
            <person name="Kautsar S.A."/>
            <person name="Yang D."/>
            <person name="Bader C.D."/>
            <person name="Teijaro C.N."/>
            <person name="Fluegel L."/>
            <person name="Davis C.M."/>
            <person name="Simpson J.R."/>
            <person name="Lauterbach L."/>
            <person name="Steele A.D."/>
            <person name="Gui C."/>
            <person name="Meng S."/>
            <person name="Li G."/>
            <person name="Viehrig K."/>
            <person name="Ye F."/>
            <person name="Su P."/>
            <person name="Kiefer A.F."/>
            <person name="Nichols A."/>
            <person name="Cepeda A.J."/>
            <person name="Yan W."/>
            <person name="Fan B."/>
            <person name="Jiang Y."/>
            <person name="Adhikari A."/>
            <person name="Zheng C.-J."/>
            <person name="Schuster L."/>
            <person name="Cowan T.M."/>
            <person name="Smanski M.J."/>
            <person name="Chevrette M.G."/>
            <person name="De Carvalho L.P.S."/>
            <person name="Shen B."/>
        </authorList>
    </citation>
    <scope>NUCLEOTIDE SEQUENCE [LARGE SCALE GENOMIC DNA]</scope>
    <source>
        <strain evidence="2 3">NPDC019708</strain>
    </source>
</reference>
<dbReference type="PROSITE" id="PS51819">
    <property type="entry name" value="VOC"/>
    <property type="match status" value="1"/>
</dbReference>
<dbReference type="RefSeq" id="WP_356958101.1">
    <property type="nucleotide sequence ID" value="NZ_JBEYBD010000011.1"/>
</dbReference>
<dbReference type="Proteomes" id="UP001550628">
    <property type="component" value="Unassembled WGS sequence"/>
</dbReference>
<evidence type="ECO:0000259" key="1">
    <source>
        <dbReference type="PROSITE" id="PS51819"/>
    </source>
</evidence>
<feature type="domain" description="VOC" evidence="1">
    <location>
        <begin position="12"/>
        <end position="133"/>
    </location>
</feature>
<dbReference type="InterPro" id="IPR029068">
    <property type="entry name" value="Glyas_Bleomycin-R_OHBP_Dase"/>
</dbReference>
<gene>
    <name evidence="2" type="ORF">ABZ510_17015</name>
</gene>
<dbReference type="InterPro" id="IPR004360">
    <property type="entry name" value="Glyas_Fos-R_dOase_dom"/>
</dbReference>
<comment type="caution">
    <text evidence="2">The sequence shown here is derived from an EMBL/GenBank/DDBJ whole genome shotgun (WGS) entry which is preliminary data.</text>
</comment>
<dbReference type="SUPFAM" id="SSF54593">
    <property type="entry name" value="Glyoxalase/Bleomycin resistance protein/Dihydroxybiphenyl dioxygenase"/>
    <property type="match status" value="1"/>
</dbReference>
<dbReference type="Pfam" id="PF00903">
    <property type="entry name" value="Glyoxalase"/>
    <property type="match status" value="1"/>
</dbReference>
<dbReference type="Gene3D" id="3.10.180.10">
    <property type="entry name" value="2,3-Dihydroxybiphenyl 1,2-Dioxygenase, domain 1"/>
    <property type="match status" value="1"/>
</dbReference>
<name>A0ABV2WRQ3_9NOCA</name>
<dbReference type="CDD" id="cd06587">
    <property type="entry name" value="VOC"/>
    <property type="match status" value="1"/>
</dbReference>
<proteinExistence type="predicted"/>
<sequence length="144" mass="15113">MSEQDSMAPAGTILSLGAIRVADLAKSTEFYTAGCGFEVEREFSTPGFDAVILRAGSAGIELIAPRDDARAPQPGNMFVKFVLNTPDVSALLAQACGHGGVEETPATALPEFGGITIAVLRDPDGYRVELVERPSGTTRQSGDR</sequence>
<dbReference type="EMBL" id="JBEYBF010000010">
    <property type="protein sequence ID" value="MEU1953554.1"/>
    <property type="molecule type" value="Genomic_DNA"/>
</dbReference>
<organism evidence="2 3">
    <name type="scientific">Nocardia rhamnosiphila</name>
    <dbReference type="NCBI Taxonomy" id="426716"/>
    <lineage>
        <taxon>Bacteria</taxon>
        <taxon>Bacillati</taxon>
        <taxon>Actinomycetota</taxon>
        <taxon>Actinomycetes</taxon>
        <taxon>Mycobacteriales</taxon>
        <taxon>Nocardiaceae</taxon>
        <taxon>Nocardia</taxon>
    </lineage>
</organism>
<evidence type="ECO:0000313" key="2">
    <source>
        <dbReference type="EMBL" id="MEU1953554.1"/>
    </source>
</evidence>
<protein>
    <submittedName>
        <fullName evidence="2">VOC family protein</fullName>
    </submittedName>
</protein>
<dbReference type="InterPro" id="IPR037523">
    <property type="entry name" value="VOC_core"/>
</dbReference>
<evidence type="ECO:0000313" key="3">
    <source>
        <dbReference type="Proteomes" id="UP001550628"/>
    </source>
</evidence>
<keyword evidence="3" id="KW-1185">Reference proteome</keyword>
<accession>A0ABV2WRQ3</accession>